<dbReference type="PANTHER" id="PTHR37300:SF1">
    <property type="entry name" value="UPF0291 PROTEIN YNZC"/>
    <property type="match status" value="1"/>
</dbReference>
<evidence type="ECO:0000256" key="1">
    <source>
        <dbReference type="ARBA" id="ARBA00022490"/>
    </source>
</evidence>
<accession>A0ABR9R1L3</accession>
<dbReference type="InterPro" id="IPR009242">
    <property type="entry name" value="DUF896"/>
</dbReference>
<keyword evidence="1 2" id="KW-0963">Cytoplasm</keyword>
<dbReference type="SUPFAM" id="SSF158221">
    <property type="entry name" value="YnzC-like"/>
    <property type="match status" value="1"/>
</dbReference>
<dbReference type="Pfam" id="PF05979">
    <property type="entry name" value="DUF896"/>
    <property type="match status" value="1"/>
</dbReference>
<sequence>MDEAKIERINELARKAKNGALTPEEQTEREALRKEYLEAVRASLRAQMDRIVIVEPDGTRHGLGKPREEEEKH</sequence>
<dbReference type="RefSeq" id="WP_193500290.1">
    <property type="nucleotide sequence ID" value="NZ_JADCKC010000001.1"/>
</dbReference>
<evidence type="ECO:0000313" key="3">
    <source>
        <dbReference type="EMBL" id="MBE5037025.1"/>
    </source>
</evidence>
<name>A0ABR9R1L3_9FIRM</name>
<dbReference type="EMBL" id="JADCKC010000001">
    <property type="protein sequence ID" value="MBE5037025.1"/>
    <property type="molecule type" value="Genomic_DNA"/>
</dbReference>
<dbReference type="PANTHER" id="PTHR37300">
    <property type="entry name" value="UPF0291 PROTEIN CBO2609/CLC_2481"/>
    <property type="match status" value="1"/>
</dbReference>
<comment type="similarity">
    <text evidence="2">Belongs to the UPF0291 family.</text>
</comment>
<comment type="caution">
    <text evidence="3">The sequence shown here is derived from an EMBL/GenBank/DDBJ whole genome shotgun (WGS) entry which is preliminary data.</text>
</comment>
<dbReference type="Proteomes" id="UP000768567">
    <property type="component" value="Unassembled WGS sequence"/>
</dbReference>
<evidence type="ECO:0000313" key="4">
    <source>
        <dbReference type="Proteomes" id="UP000768567"/>
    </source>
</evidence>
<comment type="subcellular location">
    <subcellularLocation>
        <location evidence="2">Cytoplasm</location>
    </subcellularLocation>
</comment>
<evidence type="ECO:0000256" key="2">
    <source>
        <dbReference type="HAMAP-Rule" id="MF_01103"/>
    </source>
</evidence>
<dbReference type="Gene3D" id="1.10.287.540">
    <property type="entry name" value="Helix hairpin bin"/>
    <property type="match status" value="1"/>
</dbReference>
<reference evidence="3 4" key="1">
    <citation type="submission" date="2020-10" db="EMBL/GenBank/DDBJ databases">
        <title>ChiBAC.</title>
        <authorList>
            <person name="Zenner C."/>
            <person name="Hitch T.C.A."/>
            <person name="Clavel T."/>
        </authorList>
    </citation>
    <scope>NUCLEOTIDE SEQUENCE [LARGE SCALE GENOMIC DNA]</scope>
    <source>
        <strain evidence="3 4">DSM 109015</strain>
    </source>
</reference>
<proteinExistence type="inferred from homology"/>
<protein>
    <recommendedName>
        <fullName evidence="2">UPF0291 protein INF35_04400</fullName>
    </recommendedName>
</protein>
<dbReference type="HAMAP" id="MF_01103">
    <property type="entry name" value="UPF0291"/>
    <property type="match status" value="1"/>
</dbReference>
<organism evidence="3 4">
    <name type="scientific">Gemmiger gallinarum</name>
    <dbReference type="NCBI Taxonomy" id="2779354"/>
    <lineage>
        <taxon>Bacteria</taxon>
        <taxon>Bacillati</taxon>
        <taxon>Bacillota</taxon>
        <taxon>Clostridia</taxon>
        <taxon>Eubacteriales</taxon>
        <taxon>Gemmiger</taxon>
    </lineage>
</organism>
<keyword evidence="4" id="KW-1185">Reference proteome</keyword>
<gene>
    <name evidence="3" type="ORF">INF35_04400</name>
</gene>